<comment type="caution">
    <text evidence="2">The sequence shown here is derived from an EMBL/GenBank/DDBJ whole genome shotgun (WGS) entry which is preliminary data.</text>
</comment>
<dbReference type="AlphaFoldDB" id="A0A927E0N6"/>
<dbReference type="EMBL" id="JACXTJ010000001">
    <property type="protein sequence ID" value="MBD3721189.1"/>
    <property type="molecule type" value="Genomic_DNA"/>
</dbReference>
<reference evidence="2" key="1">
    <citation type="submission" date="2020-07" db="EMBL/GenBank/DDBJ databases">
        <title>Clinical and genomic characterization of carbapenemase-producing Enterobacterales causing secondary infections during the COVID-19 crisis at a New York City hospital.</title>
        <authorList>
            <person name="Gomez-Simmonds A."/>
            <person name="Annavajhala M.K."/>
            <person name="Uhlemann A.-C."/>
        </authorList>
    </citation>
    <scope>NUCLEOTIDE SEQUENCE</scope>
    <source>
        <strain evidence="2">NK1607</strain>
    </source>
</reference>
<accession>A0A927E0N6</accession>
<feature type="region of interest" description="Disordered" evidence="1">
    <location>
        <begin position="30"/>
        <end position="49"/>
    </location>
</feature>
<name>A0A927E0N6_KLEPN</name>
<sequence length="49" mass="5388">MAAICFAARYSPGRMPPLLALLVTRPTANNAPGPTPWQLQGKWLPQEQK</sequence>
<organism evidence="2 3">
    <name type="scientific">Klebsiella pneumoniae</name>
    <dbReference type="NCBI Taxonomy" id="573"/>
    <lineage>
        <taxon>Bacteria</taxon>
        <taxon>Pseudomonadati</taxon>
        <taxon>Pseudomonadota</taxon>
        <taxon>Gammaproteobacteria</taxon>
        <taxon>Enterobacterales</taxon>
        <taxon>Enterobacteriaceae</taxon>
        <taxon>Klebsiella/Raoultella group</taxon>
        <taxon>Klebsiella</taxon>
        <taxon>Klebsiella pneumoniae complex</taxon>
    </lineage>
</organism>
<gene>
    <name evidence="2" type="ORF">IE992_13760</name>
</gene>
<proteinExistence type="predicted"/>
<evidence type="ECO:0000313" key="2">
    <source>
        <dbReference type="EMBL" id="MBD3721189.1"/>
    </source>
</evidence>
<evidence type="ECO:0000256" key="1">
    <source>
        <dbReference type="SAM" id="MobiDB-lite"/>
    </source>
</evidence>
<protein>
    <submittedName>
        <fullName evidence="2">Uncharacterized protein</fullName>
    </submittedName>
</protein>
<evidence type="ECO:0000313" key="3">
    <source>
        <dbReference type="Proteomes" id="UP000609027"/>
    </source>
</evidence>
<dbReference type="Proteomes" id="UP000609027">
    <property type="component" value="Unassembled WGS sequence"/>
</dbReference>